<accession>A0ABQ4PA52</accession>
<dbReference type="InterPro" id="IPR052524">
    <property type="entry name" value="MFS_Cyanate_Porter"/>
</dbReference>
<protein>
    <recommendedName>
        <fullName evidence="7">Cyanate transport protein CynX</fullName>
    </recommendedName>
</protein>
<evidence type="ECO:0008006" key="7">
    <source>
        <dbReference type="Google" id="ProtNLM"/>
    </source>
</evidence>
<keyword evidence="1 4" id="KW-0812">Transmembrane</keyword>
<dbReference type="Proteomes" id="UP000761574">
    <property type="component" value="Unassembled WGS sequence"/>
</dbReference>
<feature type="transmembrane region" description="Helical" evidence="4">
    <location>
        <begin position="124"/>
        <end position="146"/>
    </location>
</feature>
<feature type="transmembrane region" description="Helical" evidence="4">
    <location>
        <begin position="32"/>
        <end position="53"/>
    </location>
</feature>
<dbReference type="EMBL" id="BPFB01000008">
    <property type="protein sequence ID" value="GIU44282.1"/>
    <property type="molecule type" value="Genomic_DNA"/>
</dbReference>
<keyword evidence="3 4" id="KW-0472">Membrane</keyword>
<keyword evidence="2 4" id="KW-1133">Transmembrane helix</keyword>
<dbReference type="PANTHER" id="PTHR23523:SF1">
    <property type="entry name" value="CYANATE TRANSPORT PROTEIN CYNX"/>
    <property type="match status" value="1"/>
</dbReference>
<comment type="caution">
    <text evidence="5">The sequence shown here is derived from an EMBL/GenBank/DDBJ whole genome shotgun (WGS) entry which is preliminary data.</text>
</comment>
<dbReference type="InterPro" id="IPR011701">
    <property type="entry name" value="MFS"/>
</dbReference>
<keyword evidence="6" id="KW-1185">Reference proteome</keyword>
<feature type="transmembrane region" description="Helical" evidence="4">
    <location>
        <begin position="65"/>
        <end position="83"/>
    </location>
</feature>
<evidence type="ECO:0000256" key="3">
    <source>
        <dbReference type="ARBA" id="ARBA00023136"/>
    </source>
</evidence>
<feature type="transmembrane region" description="Helical" evidence="4">
    <location>
        <begin position="152"/>
        <end position="172"/>
    </location>
</feature>
<organism evidence="5 6">
    <name type="scientific">Shewanella algidipiscicola</name>
    <dbReference type="NCBI Taxonomy" id="614070"/>
    <lineage>
        <taxon>Bacteria</taxon>
        <taxon>Pseudomonadati</taxon>
        <taxon>Pseudomonadota</taxon>
        <taxon>Gammaproteobacteria</taxon>
        <taxon>Alteromonadales</taxon>
        <taxon>Shewanellaceae</taxon>
        <taxon>Shewanella</taxon>
    </lineage>
</organism>
<dbReference type="PANTHER" id="PTHR23523">
    <property type="match status" value="1"/>
</dbReference>
<evidence type="ECO:0000313" key="6">
    <source>
        <dbReference type="Proteomes" id="UP000761574"/>
    </source>
</evidence>
<dbReference type="Gene3D" id="1.20.1250.20">
    <property type="entry name" value="MFS general substrate transporter like domains"/>
    <property type="match status" value="1"/>
</dbReference>
<sequence length="211" mass="22555">MIIIAVLALNLRPAITAIGPLLLEIRCSMAMGLQAASLLTVLPMFCMGLFPLLLPWLGQRMSESVWITVGLLAIVLASLWRLWLGDGAALIGSALLAGTGIAIVQAIMPCVVKRWYPQRVPLAMGIYSASLMAGGGLAAIFSPMVAHYYGSWGAGLGLWLVPAILAMLLWGLRPREALAAENHGVSIHFFSIAVRGCWHATLDWQTVVTPA</sequence>
<dbReference type="InterPro" id="IPR036259">
    <property type="entry name" value="MFS_trans_sf"/>
</dbReference>
<evidence type="ECO:0000256" key="1">
    <source>
        <dbReference type="ARBA" id="ARBA00022692"/>
    </source>
</evidence>
<evidence type="ECO:0000313" key="5">
    <source>
        <dbReference type="EMBL" id="GIU44282.1"/>
    </source>
</evidence>
<name>A0ABQ4PA52_9GAMM</name>
<dbReference type="Pfam" id="PF07690">
    <property type="entry name" value="MFS_1"/>
    <property type="match status" value="1"/>
</dbReference>
<dbReference type="SUPFAM" id="SSF103473">
    <property type="entry name" value="MFS general substrate transporter"/>
    <property type="match status" value="1"/>
</dbReference>
<evidence type="ECO:0000256" key="4">
    <source>
        <dbReference type="SAM" id="Phobius"/>
    </source>
</evidence>
<reference evidence="5 6" key="1">
    <citation type="submission" date="2021-05" db="EMBL/GenBank/DDBJ databases">
        <title>Molecular characterization for Shewanella algae harboring chromosomal blaOXA-55-like strains isolated from clinical and environment sample.</title>
        <authorList>
            <person name="Ohama Y."/>
            <person name="Aoki K."/>
            <person name="Harada S."/>
            <person name="Moriya K."/>
            <person name="Ishii Y."/>
            <person name="Tateda K."/>
        </authorList>
    </citation>
    <scope>NUCLEOTIDE SEQUENCE [LARGE SCALE GENOMIC DNA]</scope>
    <source>
        <strain evidence="5 6">LMG 23746</strain>
    </source>
</reference>
<gene>
    <name evidence="5" type="ORF">TUM4630_09600</name>
</gene>
<feature type="transmembrane region" description="Helical" evidence="4">
    <location>
        <begin position="89"/>
        <end position="112"/>
    </location>
</feature>
<evidence type="ECO:0000256" key="2">
    <source>
        <dbReference type="ARBA" id="ARBA00022989"/>
    </source>
</evidence>
<proteinExistence type="predicted"/>